<accession>A0A645C738</accession>
<evidence type="ECO:0000256" key="3">
    <source>
        <dbReference type="ARBA" id="ARBA00023027"/>
    </source>
</evidence>
<dbReference type="UniPathway" id="UPA00796">
    <property type="reaction ID" value="UER00771"/>
</dbReference>
<dbReference type="SUPFAM" id="SSF51735">
    <property type="entry name" value="NAD(P)-binding Rossmann-fold domains"/>
    <property type="match status" value="1"/>
</dbReference>
<protein>
    <submittedName>
        <fullName evidence="6">Bifunctional polymyxin resistance protein ArnA</fullName>
    </submittedName>
</protein>
<dbReference type="GO" id="GO:0070403">
    <property type="term" value="F:NAD+ binding"/>
    <property type="evidence" value="ECO:0007669"/>
    <property type="project" value="InterPro"/>
</dbReference>
<dbReference type="EMBL" id="VSSQ01024967">
    <property type="protein sequence ID" value="MPM72801.1"/>
    <property type="molecule type" value="Genomic_DNA"/>
</dbReference>
<gene>
    <name evidence="6" type="primary">arnA_2</name>
    <name evidence="6" type="ORF">SDC9_119777</name>
</gene>
<evidence type="ECO:0000313" key="6">
    <source>
        <dbReference type="EMBL" id="MPM72801.1"/>
    </source>
</evidence>
<dbReference type="GO" id="GO:0033320">
    <property type="term" value="P:UDP-D-xylose biosynthetic process"/>
    <property type="evidence" value="ECO:0007669"/>
    <property type="project" value="UniProtKB-UniPathway"/>
</dbReference>
<keyword evidence="4" id="KW-0456">Lyase</keyword>
<dbReference type="Gene3D" id="3.40.50.720">
    <property type="entry name" value="NAD(P)-binding Rossmann-like Domain"/>
    <property type="match status" value="1"/>
</dbReference>
<evidence type="ECO:0000256" key="1">
    <source>
        <dbReference type="ARBA" id="ARBA00001911"/>
    </source>
</evidence>
<keyword evidence="2" id="KW-0210">Decarboxylase</keyword>
<reference evidence="6" key="1">
    <citation type="submission" date="2019-08" db="EMBL/GenBank/DDBJ databases">
        <authorList>
            <person name="Kucharzyk K."/>
            <person name="Murdoch R.W."/>
            <person name="Higgins S."/>
            <person name="Loffler F."/>
        </authorList>
    </citation>
    <scope>NUCLEOTIDE SEQUENCE</scope>
</reference>
<dbReference type="GO" id="GO:0005737">
    <property type="term" value="C:cytoplasm"/>
    <property type="evidence" value="ECO:0007669"/>
    <property type="project" value="TreeGrafter"/>
</dbReference>
<dbReference type="PANTHER" id="PTHR43078">
    <property type="entry name" value="UDP-GLUCURONIC ACID DECARBOXYLASE-RELATED"/>
    <property type="match status" value="1"/>
</dbReference>
<evidence type="ECO:0000259" key="5">
    <source>
        <dbReference type="Pfam" id="PF01370"/>
    </source>
</evidence>
<name>A0A645C738_9ZZZZ</name>
<dbReference type="GO" id="GO:0042732">
    <property type="term" value="P:D-xylose metabolic process"/>
    <property type="evidence" value="ECO:0007669"/>
    <property type="project" value="InterPro"/>
</dbReference>
<organism evidence="6">
    <name type="scientific">bioreactor metagenome</name>
    <dbReference type="NCBI Taxonomy" id="1076179"/>
    <lineage>
        <taxon>unclassified sequences</taxon>
        <taxon>metagenomes</taxon>
        <taxon>ecological metagenomes</taxon>
    </lineage>
</organism>
<proteinExistence type="predicted"/>
<dbReference type="InterPro" id="IPR001509">
    <property type="entry name" value="Epimerase_deHydtase"/>
</dbReference>
<dbReference type="AlphaFoldDB" id="A0A645C738"/>
<evidence type="ECO:0000256" key="2">
    <source>
        <dbReference type="ARBA" id="ARBA00022793"/>
    </source>
</evidence>
<dbReference type="GO" id="GO:0048040">
    <property type="term" value="F:UDP-glucuronate decarboxylase activity"/>
    <property type="evidence" value="ECO:0007669"/>
    <property type="project" value="TreeGrafter"/>
</dbReference>
<dbReference type="InterPro" id="IPR044516">
    <property type="entry name" value="UXS-like"/>
</dbReference>
<sequence length="323" mass="35509">MRFLITGGAGFIGGHLTERLLAAGHEVAVLDNFSTGSRRNLAAVAGQPALTVIEGDILNYSGLRELVRDCDIVYHLAAAVGVELVVNDPVRTIRTNVEGSARVLEYAAEYRKRLILASTSEVYGKSSRAAFHEGDDLLIGCPIHSRWSYACSKLLDEFYLMAYHRNQGLPGTVVRFFNTVGPRQTGRYGMVVPRFVAAALSGKAVQVYGNGEQSRCFCHVEDTVRALLGLADCPESVGKIYNIGSTEPISIMELARRVIARLGSSSEIVLVPYDEAYEKGFEDMFRRRPDTRAIEALLDWRAHRSLDDIIDDVASELRPVKGA</sequence>
<dbReference type="InterPro" id="IPR036291">
    <property type="entry name" value="NAD(P)-bd_dom_sf"/>
</dbReference>
<evidence type="ECO:0000256" key="4">
    <source>
        <dbReference type="ARBA" id="ARBA00023239"/>
    </source>
</evidence>
<feature type="domain" description="NAD-dependent epimerase/dehydratase" evidence="5">
    <location>
        <begin position="4"/>
        <end position="244"/>
    </location>
</feature>
<keyword evidence="3" id="KW-0520">NAD</keyword>
<dbReference type="Pfam" id="PF01370">
    <property type="entry name" value="Epimerase"/>
    <property type="match status" value="1"/>
</dbReference>
<comment type="cofactor">
    <cofactor evidence="1">
        <name>NAD(+)</name>
        <dbReference type="ChEBI" id="CHEBI:57540"/>
    </cofactor>
</comment>
<comment type="caution">
    <text evidence="6">The sequence shown here is derived from an EMBL/GenBank/DDBJ whole genome shotgun (WGS) entry which is preliminary data.</text>
</comment>
<dbReference type="PANTHER" id="PTHR43078:SF6">
    <property type="entry name" value="UDP-GLUCURONIC ACID DECARBOXYLASE 1"/>
    <property type="match status" value="1"/>
</dbReference>